<dbReference type="CDD" id="cd00099">
    <property type="entry name" value="IgV"/>
    <property type="match status" value="1"/>
</dbReference>
<evidence type="ECO:0000259" key="4">
    <source>
        <dbReference type="PROSITE" id="PS50835"/>
    </source>
</evidence>
<feature type="domain" description="Ig-like" evidence="4">
    <location>
        <begin position="261"/>
        <end position="374"/>
    </location>
</feature>
<keyword evidence="3" id="KW-0393">Immunoglobulin domain</keyword>
<reference evidence="5 6" key="1">
    <citation type="submission" date="2023-09" db="EMBL/GenBank/DDBJ databases">
        <authorList>
            <person name="Wang M."/>
        </authorList>
    </citation>
    <scope>NUCLEOTIDE SEQUENCE [LARGE SCALE GENOMIC DNA]</scope>
    <source>
        <strain evidence="5">GT-2023</strain>
        <tissue evidence="5">Liver</tissue>
    </source>
</reference>
<evidence type="ECO:0000313" key="6">
    <source>
        <dbReference type="Proteomes" id="UP001558613"/>
    </source>
</evidence>
<feature type="domain" description="Ig-like" evidence="4">
    <location>
        <begin position="4"/>
        <end position="106"/>
    </location>
</feature>
<feature type="domain" description="Ig-like" evidence="4">
    <location>
        <begin position="407"/>
        <end position="528"/>
    </location>
</feature>
<gene>
    <name evidence="5" type="ORF">QQF64_034149</name>
</gene>
<evidence type="ECO:0000256" key="2">
    <source>
        <dbReference type="ARBA" id="ARBA00023157"/>
    </source>
</evidence>
<keyword evidence="1" id="KW-0732">Signal</keyword>
<keyword evidence="2" id="KW-1015">Disulfide bond</keyword>
<name>A0ABR3MW10_9TELE</name>
<evidence type="ECO:0000256" key="1">
    <source>
        <dbReference type="ARBA" id="ARBA00022729"/>
    </source>
</evidence>
<dbReference type="PROSITE" id="PS50835">
    <property type="entry name" value="IG_LIKE"/>
    <property type="match status" value="3"/>
</dbReference>
<accession>A0ABR3MW10</accession>
<dbReference type="InterPro" id="IPR013783">
    <property type="entry name" value="Ig-like_fold"/>
</dbReference>
<organism evidence="5 6">
    <name type="scientific">Cirrhinus molitorella</name>
    <name type="common">mud carp</name>
    <dbReference type="NCBI Taxonomy" id="172907"/>
    <lineage>
        <taxon>Eukaryota</taxon>
        <taxon>Metazoa</taxon>
        <taxon>Chordata</taxon>
        <taxon>Craniata</taxon>
        <taxon>Vertebrata</taxon>
        <taxon>Euteleostomi</taxon>
        <taxon>Actinopterygii</taxon>
        <taxon>Neopterygii</taxon>
        <taxon>Teleostei</taxon>
        <taxon>Ostariophysi</taxon>
        <taxon>Cypriniformes</taxon>
        <taxon>Cyprinidae</taxon>
        <taxon>Labeoninae</taxon>
        <taxon>Labeonini</taxon>
        <taxon>Cirrhinus</taxon>
    </lineage>
</organism>
<dbReference type="SUPFAM" id="SSF48726">
    <property type="entry name" value="Immunoglobulin"/>
    <property type="match status" value="4"/>
</dbReference>
<dbReference type="InterPro" id="IPR013106">
    <property type="entry name" value="Ig_V-set"/>
</dbReference>
<dbReference type="SMART" id="SM00409">
    <property type="entry name" value="IG"/>
    <property type="match status" value="4"/>
</dbReference>
<dbReference type="InterPro" id="IPR051102">
    <property type="entry name" value="IgSF_V-set/TM_domain"/>
</dbReference>
<dbReference type="Pfam" id="PF07686">
    <property type="entry name" value="V-set"/>
    <property type="match status" value="2"/>
</dbReference>
<dbReference type="PANTHER" id="PTHR12207">
    <property type="entry name" value="V-SET AND TRANSMEMBRANE DOMAIN-CONTAINING PROTEIN"/>
    <property type="match status" value="1"/>
</dbReference>
<protein>
    <recommendedName>
        <fullName evidence="4">Ig-like domain-containing protein</fullName>
    </recommendedName>
</protein>
<evidence type="ECO:0000256" key="3">
    <source>
        <dbReference type="ARBA" id="ARBA00023319"/>
    </source>
</evidence>
<comment type="caution">
    <text evidence="5">The sequence shown here is derived from an EMBL/GenBank/DDBJ whole genome shotgun (WGS) entry which is preliminary data.</text>
</comment>
<dbReference type="Gene3D" id="2.60.40.10">
    <property type="entry name" value="Immunoglobulins"/>
    <property type="match status" value="2"/>
</dbReference>
<dbReference type="EMBL" id="JAYMGO010000009">
    <property type="protein sequence ID" value="KAL1268786.1"/>
    <property type="molecule type" value="Genomic_DNA"/>
</dbReference>
<proteinExistence type="predicted"/>
<sequence length="657" mass="73164">MSSPETVSITAESDLAVVMEMKDAVNEGDPLWVTCLVSGFKGPLSVSWQHKKEGVSFSDVISLTHEGVMKDIGASGEYKCIVSEWTVQSNGEMKKANTQSQHKAITDETRDRKGSISRMVDFWCRLWHLALLLCLTGLLQWDLCSGQIQVQIQKGPLYRVKGYPISISCSATGFTGPSERDFQFILKKPNMDVNMTILKTQNFLTEMFSGRIRNKEIEIQRLSGSSVLLKIADLLENDAGDLVCETLHTGGAYHGDYAAETKLNVIADTLEASYSGSPSQSLSEGDPLQLECQVSSQTFQHTHLSVTWFLYGEEDKNPRPIITLDKDLTVKTGAGFEDRYRSGLISINKVEDTTYILKMPQVQLSDQGKFYCKAIEWIQDPDRSWTQIAHKITTACNVEIKPIDIAPDVGSFSVFLKASKGPLQVGDALDIRCSVNAQNLPGHFFSVTWLKNQQKVAQIGSSGVLTMFNSYKERESAAEVRAVKTSHADYLLTIRSARTEDQGQYQCEVWQENVNEDGTFKKMQQQMSSPEMVRITAKESDLAVVMEMKEQYRAEHVRDTSFSTGNFTLEIGASATSDSGEYKCIVSEWTVQSNGEMKKANTQSQQKAIMVNSVVSKMSLDSPTPLLETTVNTDAKFECSVMNKPQNLSRQGSRERV</sequence>
<keyword evidence="6" id="KW-1185">Reference proteome</keyword>
<dbReference type="InterPro" id="IPR003599">
    <property type="entry name" value="Ig_sub"/>
</dbReference>
<evidence type="ECO:0000313" key="5">
    <source>
        <dbReference type="EMBL" id="KAL1268786.1"/>
    </source>
</evidence>
<dbReference type="PANTHER" id="PTHR12207:SF25">
    <property type="entry name" value="IMMUNOGLOBULIN SUPERFAMILY MEMBER 2"/>
    <property type="match status" value="1"/>
</dbReference>
<dbReference type="InterPro" id="IPR007110">
    <property type="entry name" value="Ig-like_dom"/>
</dbReference>
<dbReference type="InterPro" id="IPR036179">
    <property type="entry name" value="Ig-like_dom_sf"/>
</dbReference>
<dbReference type="Proteomes" id="UP001558613">
    <property type="component" value="Unassembled WGS sequence"/>
</dbReference>